<proteinExistence type="predicted"/>
<evidence type="ECO:0000313" key="2">
    <source>
        <dbReference type="Proteomes" id="UP000183832"/>
    </source>
</evidence>
<dbReference type="EMBL" id="CVRI01000054">
    <property type="protein sequence ID" value="CRL00500.1"/>
    <property type="molecule type" value="Genomic_DNA"/>
</dbReference>
<accession>A0A1J1ILQ8</accession>
<organism evidence="1 2">
    <name type="scientific">Clunio marinus</name>
    <dbReference type="NCBI Taxonomy" id="568069"/>
    <lineage>
        <taxon>Eukaryota</taxon>
        <taxon>Metazoa</taxon>
        <taxon>Ecdysozoa</taxon>
        <taxon>Arthropoda</taxon>
        <taxon>Hexapoda</taxon>
        <taxon>Insecta</taxon>
        <taxon>Pterygota</taxon>
        <taxon>Neoptera</taxon>
        <taxon>Endopterygota</taxon>
        <taxon>Diptera</taxon>
        <taxon>Nematocera</taxon>
        <taxon>Chironomoidea</taxon>
        <taxon>Chironomidae</taxon>
        <taxon>Clunio</taxon>
    </lineage>
</organism>
<reference evidence="1 2" key="1">
    <citation type="submission" date="2015-04" db="EMBL/GenBank/DDBJ databases">
        <authorList>
            <person name="Syromyatnikov M.Y."/>
            <person name="Popov V.N."/>
        </authorList>
    </citation>
    <scope>NUCLEOTIDE SEQUENCE [LARGE SCALE GENOMIC DNA]</scope>
</reference>
<name>A0A1J1ILQ8_9DIPT</name>
<keyword evidence="2" id="KW-1185">Reference proteome</keyword>
<evidence type="ECO:0000313" key="1">
    <source>
        <dbReference type="EMBL" id="CRL00500.1"/>
    </source>
</evidence>
<gene>
    <name evidence="1" type="ORF">CLUMA_CG013761</name>
</gene>
<dbReference type="AlphaFoldDB" id="A0A1J1ILQ8"/>
<protein>
    <submittedName>
        <fullName evidence="1">CLUMA_CG013761, isoform A</fullName>
    </submittedName>
</protein>
<sequence length="67" mass="7920">MWRKLKHAIMLHDIRNHLSLAPYRKCNNSKSYVTSILIICCIIGRDYDRVDTTSSHDCISNLRLRIF</sequence>
<dbReference type="Proteomes" id="UP000183832">
    <property type="component" value="Unassembled WGS sequence"/>
</dbReference>